<dbReference type="EMBL" id="JAAGUZ010000043">
    <property type="protein sequence ID" value="NEW46154.1"/>
    <property type="molecule type" value="Genomic_DNA"/>
</dbReference>
<organism evidence="2 4">
    <name type="scientific">Nocardia cyriacigeorgica</name>
    <dbReference type="NCBI Taxonomy" id="135487"/>
    <lineage>
        <taxon>Bacteria</taxon>
        <taxon>Bacillati</taxon>
        <taxon>Actinomycetota</taxon>
        <taxon>Actinomycetes</taxon>
        <taxon>Mycobacteriales</taxon>
        <taxon>Nocardiaceae</taxon>
        <taxon>Nocardia</taxon>
    </lineage>
</organism>
<gene>
    <name evidence="2" type="ORF">GV789_17100</name>
    <name evidence="3" type="ORF">GV794_18385</name>
</gene>
<feature type="transmembrane region" description="Helical" evidence="1">
    <location>
        <begin position="31"/>
        <end position="52"/>
    </location>
</feature>
<evidence type="ECO:0000313" key="4">
    <source>
        <dbReference type="Proteomes" id="UP000468928"/>
    </source>
</evidence>
<keyword evidence="1" id="KW-0812">Transmembrane</keyword>
<sequence length="70" mass="7387">MMILVWLIDILMIGVKILGGRMTVNPILRFGLWLAVIGTVAAGVAVVGYGLVELQHHLSGDVTAAGSDSR</sequence>
<dbReference type="Proteomes" id="UP000468928">
    <property type="component" value="Unassembled WGS sequence"/>
</dbReference>
<evidence type="ECO:0000313" key="5">
    <source>
        <dbReference type="Proteomes" id="UP000470876"/>
    </source>
</evidence>
<comment type="caution">
    <text evidence="2">The sequence shown here is derived from an EMBL/GenBank/DDBJ whole genome shotgun (WGS) entry which is preliminary data.</text>
</comment>
<dbReference type="RefSeq" id="WP_163825598.1">
    <property type="nucleotide sequence ID" value="NZ_JAAGUX010000033.1"/>
</dbReference>
<keyword evidence="1" id="KW-1133">Transmembrane helix</keyword>
<evidence type="ECO:0000313" key="3">
    <source>
        <dbReference type="EMBL" id="NEW57610.1"/>
    </source>
</evidence>
<dbReference type="EMBL" id="JAAGUX010000033">
    <property type="protein sequence ID" value="NEW57610.1"/>
    <property type="molecule type" value="Genomic_DNA"/>
</dbReference>
<proteinExistence type="predicted"/>
<name>A0A6P1DA88_9NOCA</name>
<dbReference type="Proteomes" id="UP000470876">
    <property type="component" value="Unassembled WGS sequence"/>
</dbReference>
<reference evidence="4 5" key="1">
    <citation type="submission" date="2020-01" db="EMBL/GenBank/DDBJ databases">
        <title>Genetics and antimicrobial susceptibilities of Nocardia species isolated from the soil; a comparison with species isolated from humans.</title>
        <authorList>
            <person name="Carrasco G."/>
            <person name="Monzon S."/>
            <person name="Sansegundo M."/>
            <person name="Garcia E."/>
            <person name="Garrido N."/>
            <person name="Medina M.J."/>
            <person name="Villalon P."/>
            <person name="Ramirez-Arocha A.C."/>
            <person name="Jimenez P."/>
            <person name="Cuesta I."/>
            <person name="Valdezate S."/>
        </authorList>
    </citation>
    <scope>NUCLEOTIDE SEQUENCE [LARGE SCALE GENOMIC DNA]</scope>
    <source>
        <strain evidence="2 4">CNM20110639</strain>
        <strain evidence="3 5">CNM20110649</strain>
    </source>
</reference>
<keyword evidence="5" id="KW-1185">Reference proteome</keyword>
<accession>A0A6P1DA88</accession>
<evidence type="ECO:0000256" key="1">
    <source>
        <dbReference type="SAM" id="Phobius"/>
    </source>
</evidence>
<protein>
    <submittedName>
        <fullName evidence="2">Uncharacterized protein</fullName>
    </submittedName>
</protein>
<evidence type="ECO:0000313" key="2">
    <source>
        <dbReference type="EMBL" id="NEW46154.1"/>
    </source>
</evidence>
<dbReference type="AlphaFoldDB" id="A0A6P1DA88"/>
<keyword evidence="1" id="KW-0472">Membrane</keyword>